<feature type="transmembrane region" description="Helical" evidence="6">
    <location>
        <begin position="367"/>
        <end position="385"/>
    </location>
</feature>
<gene>
    <name evidence="8" type="ORF">BL253_04045</name>
</gene>
<feature type="compositionally biased region" description="Low complexity" evidence="5">
    <location>
        <begin position="395"/>
        <end position="424"/>
    </location>
</feature>
<comment type="subcellular location">
    <subcellularLocation>
        <location evidence="1">Cell membrane</location>
        <topology evidence="1">Multi-pass membrane protein</topology>
    </subcellularLocation>
</comment>
<reference evidence="9" key="1">
    <citation type="submission" date="2016-10" db="EMBL/GenBank/DDBJ databases">
        <title>Frankia sp. NRRL B-16386 Genome sequencing.</title>
        <authorList>
            <person name="Ghodhbane-Gtari F."/>
            <person name="Swanson E."/>
            <person name="Gueddou A."/>
            <person name="Hezbri K."/>
            <person name="Ktari K."/>
            <person name="Nouioui I."/>
            <person name="Morris K."/>
            <person name="Simpson S."/>
            <person name="Abebe-Akele F."/>
            <person name="Thomas K."/>
            <person name="Gtari M."/>
            <person name="Tisa L.S."/>
        </authorList>
    </citation>
    <scope>NUCLEOTIDE SEQUENCE [LARGE SCALE GENOMIC DNA]</scope>
    <source>
        <strain evidence="9">NRRL B-16386</strain>
    </source>
</reference>
<feature type="region of interest" description="Disordered" evidence="5">
    <location>
        <begin position="395"/>
        <end position="435"/>
    </location>
</feature>
<feature type="transmembrane region" description="Helical" evidence="6">
    <location>
        <begin position="106"/>
        <end position="125"/>
    </location>
</feature>
<dbReference type="PANTHER" id="PTHR23542">
    <property type="match status" value="1"/>
</dbReference>
<feature type="transmembrane region" description="Helical" evidence="6">
    <location>
        <begin position="304"/>
        <end position="326"/>
    </location>
</feature>
<dbReference type="AlphaFoldDB" id="A0A1V2IIM7"/>
<dbReference type="InterPro" id="IPR020846">
    <property type="entry name" value="MFS_dom"/>
</dbReference>
<protein>
    <submittedName>
        <fullName evidence="8">MFS transporter</fullName>
    </submittedName>
</protein>
<dbReference type="SUPFAM" id="SSF103473">
    <property type="entry name" value="MFS general substrate transporter"/>
    <property type="match status" value="1"/>
</dbReference>
<dbReference type="STRING" id="1834516.BL253_04045"/>
<keyword evidence="9" id="KW-1185">Reference proteome</keyword>
<dbReference type="Pfam" id="PF07690">
    <property type="entry name" value="MFS_1"/>
    <property type="match status" value="1"/>
</dbReference>
<evidence type="ECO:0000256" key="5">
    <source>
        <dbReference type="SAM" id="MobiDB-lite"/>
    </source>
</evidence>
<dbReference type="InterPro" id="IPR036259">
    <property type="entry name" value="MFS_trans_sf"/>
</dbReference>
<feature type="transmembrane region" description="Helical" evidence="6">
    <location>
        <begin position="46"/>
        <end position="67"/>
    </location>
</feature>
<name>A0A1V2IIM7_9ACTN</name>
<accession>A0A1V2IIM7</accession>
<feature type="transmembrane region" description="Helical" evidence="6">
    <location>
        <begin position="137"/>
        <end position="165"/>
    </location>
</feature>
<dbReference type="EMBL" id="MOMC01000008">
    <property type="protein sequence ID" value="ONH32885.1"/>
    <property type="molecule type" value="Genomic_DNA"/>
</dbReference>
<feature type="transmembrane region" description="Helical" evidence="6">
    <location>
        <begin position="338"/>
        <end position="361"/>
    </location>
</feature>
<feature type="transmembrane region" description="Helical" evidence="6">
    <location>
        <begin position="246"/>
        <end position="269"/>
    </location>
</feature>
<proteinExistence type="predicted"/>
<evidence type="ECO:0000256" key="1">
    <source>
        <dbReference type="ARBA" id="ARBA00004651"/>
    </source>
</evidence>
<keyword evidence="4 6" id="KW-0472">Membrane</keyword>
<feature type="transmembrane region" description="Helical" evidence="6">
    <location>
        <begin position="281"/>
        <end position="298"/>
    </location>
</feature>
<evidence type="ECO:0000259" key="7">
    <source>
        <dbReference type="PROSITE" id="PS50850"/>
    </source>
</evidence>
<organism evidence="8 9">
    <name type="scientific">Pseudofrankia asymbiotica</name>
    <dbReference type="NCBI Taxonomy" id="1834516"/>
    <lineage>
        <taxon>Bacteria</taxon>
        <taxon>Bacillati</taxon>
        <taxon>Actinomycetota</taxon>
        <taxon>Actinomycetes</taxon>
        <taxon>Frankiales</taxon>
        <taxon>Frankiaceae</taxon>
        <taxon>Pseudofrankia</taxon>
    </lineage>
</organism>
<keyword evidence="3 6" id="KW-1133">Transmembrane helix</keyword>
<evidence type="ECO:0000256" key="4">
    <source>
        <dbReference type="ARBA" id="ARBA00023136"/>
    </source>
</evidence>
<feature type="transmembrane region" description="Helical" evidence="6">
    <location>
        <begin position="79"/>
        <end position="100"/>
    </location>
</feature>
<feature type="transmembrane region" description="Helical" evidence="6">
    <location>
        <begin position="20"/>
        <end position="40"/>
    </location>
</feature>
<dbReference type="Gene3D" id="1.20.1250.20">
    <property type="entry name" value="MFS general substrate transporter like domains"/>
    <property type="match status" value="1"/>
</dbReference>
<evidence type="ECO:0000256" key="3">
    <source>
        <dbReference type="ARBA" id="ARBA00022989"/>
    </source>
</evidence>
<dbReference type="InterPro" id="IPR011701">
    <property type="entry name" value="MFS"/>
</dbReference>
<feature type="domain" description="Major facilitator superfamily (MFS) profile" evidence="7">
    <location>
        <begin position="215"/>
        <end position="435"/>
    </location>
</feature>
<dbReference type="GO" id="GO:0005886">
    <property type="term" value="C:plasma membrane"/>
    <property type="evidence" value="ECO:0007669"/>
    <property type="project" value="UniProtKB-SubCell"/>
</dbReference>
<dbReference type="Proteomes" id="UP000188929">
    <property type="component" value="Unassembled WGS sequence"/>
</dbReference>
<dbReference type="RefSeq" id="WP_076813639.1">
    <property type="nucleotide sequence ID" value="NZ_MOMC01000008.1"/>
</dbReference>
<dbReference type="OrthoDB" id="9180256at2"/>
<keyword evidence="2 6" id="KW-0812">Transmembrane</keyword>
<evidence type="ECO:0000256" key="2">
    <source>
        <dbReference type="ARBA" id="ARBA00022692"/>
    </source>
</evidence>
<dbReference type="PANTHER" id="PTHR23542:SF1">
    <property type="entry name" value="MAJOR FACILITATOR SUPERFAMILY (MFS) PROFILE DOMAIN-CONTAINING PROTEIN"/>
    <property type="match status" value="1"/>
</dbReference>
<evidence type="ECO:0000313" key="9">
    <source>
        <dbReference type="Proteomes" id="UP000188929"/>
    </source>
</evidence>
<evidence type="ECO:0000313" key="8">
    <source>
        <dbReference type="EMBL" id="ONH32885.1"/>
    </source>
</evidence>
<sequence>MASVYRQAFATPGASRFVPAAFVGRLPISMVAIGIVLYIQHTTGSYGVGGTVVAAGTISEAALAAQLGRALDRFGQARVLLWCLAGHLVGLLGLLVGVGVDAPRPLWYVAGALAGGLLPPVGACVRARWSRLLGGLPLLSTAFALEATLDEVIFICGPVLVTWLVTGVTPASGLAVAGVLAAAGTLALAAQRGSDPGPRPRAASGTRPRVLRDPAVRALLVVIFSVGVCFGGVDLSAVAYGRERGLGALSGLVLGLFAFGSGMSSLLYGARASAGGPTRRFLTAAPLLAVAAWLPLAAPNTAVLLPFMVIAGAGASPTLISANALMERLIPPEARTEGFAWLQVALVTGISAGAPLAGALIDRYGPRAGFTVVAGAGVLVGLAALSARRALRAAEPAGRPATMEPAAGGPTVPVGPAGVGTPAGRSATEAAADRP</sequence>
<dbReference type="PROSITE" id="PS50850">
    <property type="entry name" value="MFS"/>
    <property type="match status" value="1"/>
</dbReference>
<dbReference type="GO" id="GO:0022857">
    <property type="term" value="F:transmembrane transporter activity"/>
    <property type="evidence" value="ECO:0007669"/>
    <property type="project" value="InterPro"/>
</dbReference>
<feature type="transmembrane region" description="Helical" evidence="6">
    <location>
        <begin position="218"/>
        <end position="240"/>
    </location>
</feature>
<comment type="caution">
    <text evidence="8">The sequence shown here is derived from an EMBL/GenBank/DDBJ whole genome shotgun (WGS) entry which is preliminary data.</text>
</comment>
<evidence type="ECO:0000256" key="6">
    <source>
        <dbReference type="SAM" id="Phobius"/>
    </source>
</evidence>